<reference evidence="1" key="1">
    <citation type="journal article" date="2014" name="Genome Announc.">
        <title>Draft Genome Sequence of Lactobacillus oryzae Strain SG293T.</title>
        <authorList>
            <person name="Tanizawa Y."/>
            <person name="Fujisawa T."/>
            <person name="Mochizuki T."/>
            <person name="Kaminuma E."/>
            <person name="Nakamura Y."/>
            <person name="Tohno M."/>
        </authorList>
    </citation>
    <scope>NUCLEOTIDE SEQUENCE [LARGE SCALE GENOMIC DNA]</scope>
    <source>
        <strain evidence="1">SG293</strain>
    </source>
</reference>
<gene>
    <name evidence="1" type="ORF">LOSG293_040690</name>
</gene>
<name>A0A081BH05_9LACO</name>
<proteinExistence type="predicted"/>
<dbReference type="Proteomes" id="UP000028700">
    <property type="component" value="Unassembled WGS sequence"/>
</dbReference>
<organism evidence="1 2">
    <name type="scientific">Secundilactobacillus oryzae JCM 18671</name>
    <dbReference type="NCBI Taxonomy" id="1291743"/>
    <lineage>
        <taxon>Bacteria</taxon>
        <taxon>Bacillati</taxon>
        <taxon>Bacillota</taxon>
        <taxon>Bacilli</taxon>
        <taxon>Lactobacillales</taxon>
        <taxon>Lactobacillaceae</taxon>
        <taxon>Secundilactobacillus</taxon>
    </lineage>
</organism>
<dbReference type="AlphaFoldDB" id="A0A081BH05"/>
<comment type="caution">
    <text evidence="1">The sequence shown here is derived from an EMBL/GenBank/DDBJ whole genome shotgun (WGS) entry which is preliminary data.</text>
</comment>
<accession>A0A081BH05</accession>
<evidence type="ECO:0008006" key="3">
    <source>
        <dbReference type="Google" id="ProtNLM"/>
    </source>
</evidence>
<keyword evidence="2" id="KW-1185">Reference proteome</keyword>
<dbReference type="InterPro" id="IPR011664">
    <property type="entry name" value="Abi_system_AbiD/AbiF-like"/>
</dbReference>
<dbReference type="Pfam" id="PF07751">
    <property type="entry name" value="Abi_2"/>
    <property type="match status" value="1"/>
</dbReference>
<dbReference type="eggNOG" id="COG4823">
    <property type="taxonomic scope" value="Bacteria"/>
</dbReference>
<sequence length="290" mass="33456">MELISSMKGRGISFNTTSEVEAEAFMESNNYYFKLASYRKNFPQTDGQYINLDFAYLQDMAAIDASLRRCLTDITLAVEHGLKVKILDLVTKNDDEDGYTIVQEFRKKNPKSYGRVLSYLKANKYSQDLYKKHHNEPAIWVFLEVAPFGDLSQFIEFYASKYPNKTLRTITANMKFAKNIRNAAAHSNPILVNLFTPKEFIARPTQTVVSEAQLMGIDNSLMHDMKIHDLVALFYLNKILTSDVARQHFYNHGKRVMNRLNRHADYYQAVASINQFKATLNNIIDYQISN</sequence>
<protein>
    <recommendedName>
        <fullName evidence="3">Abi family protein</fullName>
    </recommendedName>
</protein>
<evidence type="ECO:0000313" key="1">
    <source>
        <dbReference type="EMBL" id="GAK47323.1"/>
    </source>
</evidence>
<dbReference type="EMBL" id="BBJM01000004">
    <property type="protein sequence ID" value="GAK47323.1"/>
    <property type="molecule type" value="Genomic_DNA"/>
</dbReference>
<evidence type="ECO:0000313" key="2">
    <source>
        <dbReference type="Proteomes" id="UP000028700"/>
    </source>
</evidence>